<keyword evidence="5" id="KW-1185">Reference proteome</keyword>
<dbReference type="PANTHER" id="PTHR39084">
    <property type="entry name" value="MEMBRANE PROTEIN-RELATED"/>
    <property type="match status" value="1"/>
</dbReference>
<dbReference type="Pfam" id="PF02308">
    <property type="entry name" value="MgtC"/>
    <property type="match status" value="1"/>
</dbReference>
<dbReference type="EMBL" id="JAKLJA010000071">
    <property type="protein sequence ID" value="MCG5078751.1"/>
    <property type="molecule type" value="Genomic_DNA"/>
</dbReference>
<feature type="transmembrane region" description="Helical" evidence="1">
    <location>
        <begin position="173"/>
        <end position="194"/>
    </location>
</feature>
<feature type="transmembrane region" description="Helical" evidence="1">
    <location>
        <begin position="43"/>
        <end position="73"/>
    </location>
</feature>
<name>A0A9X1UPF3_9BURK</name>
<evidence type="ECO:0000259" key="3">
    <source>
        <dbReference type="Pfam" id="PF13194"/>
    </source>
</evidence>
<reference evidence="4" key="1">
    <citation type="submission" date="2022-01" db="EMBL/GenBank/DDBJ databases">
        <title>Genome sequence and assembly of Parabukholderia sp. RG36.</title>
        <authorList>
            <person name="Chhetri G."/>
        </authorList>
    </citation>
    <scope>NUCLEOTIDE SEQUENCE</scope>
    <source>
        <strain evidence="4">RG36</strain>
    </source>
</reference>
<gene>
    <name evidence="4" type="ORF">L5014_36420</name>
</gene>
<evidence type="ECO:0000256" key="1">
    <source>
        <dbReference type="SAM" id="Phobius"/>
    </source>
</evidence>
<evidence type="ECO:0000259" key="2">
    <source>
        <dbReference type="Pfam" id="PF02308"/>
    </source>
</evidence>
<feature type="transmembrane region" description="Helical" evidence="1">
    <location>
        <begin position="358"/>
        <end position="380"/>
    </location>
</feature>
<dbReference type="Proteomes" id="UP001139308">
    <property type="component" value="Unassembled WGS sequence"/>
</dbReference>
<feature type="transmembrane region" description="Helical" evidence="1">
    <location>
        <begin position="93"/>
        <end position="122"/>
    </location>
</feature>
<feature type="transmembrane region" description="Helical" evidence="1">
    <location>
        <begin position="262"/>
        <end position="280"/>
    </location>
</feature>
<feature type="domain" description="MgtC/SapB/SrpB/YhiD N-terminal" evidence="2">
    <location>
        <begin position="12"/>
        <end position="128"/>
    </location>
</feature>
<accession>A0A9X1UPF3</accession>
<evidence type="ECO:0000313" key="4">
    <source>
        <dbReference type="EMBL" id="MCG5078751.1"/>
    </source>
</evidence>
<feature type="transmembrane region" description="Helical" evidence="1">
    <location>
        <begin position="300"/>
        <end position="317"/>
    </location>
</feature>
<protein>
    <submittedName>
        <fullName evidence="4">DUF4010 domain-containing protein</fullName>
    </submittedName>
</protein>
<organism evidence="4 5">
    <name type="scientific">Paraburkholderia tagetis</name>
    <dbReference type="NCBI Taxonomy" id="2913261"/>
    <lineage>
        <taxon>Bacteria</taxon>
        <taxon>Pseudomonadati</taxon>
        <taxon>Pseudomonadota</taxon>
        <taxon>Betaproteobacteria</taxon>
        <taxon>Burkholderiales</taxon>
        <taxon>Burkholderiaceae</taxon>
        <taxon>Paraburkholderia</taxon>
    </lineage>
</organism>
<dbReference type="InterPro" id="IPR025105">
    <property type="entry name" value="DUF4010"/>
</dbReference>
<keyword evidence="1" id="KW-1133">Transmembrane helix</keyword>
<feature type="transmembrane region" description="Helical" evidence="1">
    <location>
        <begin position="387"/>
        <end position="407"/>
    </location>
</feature>
<keyword evidence="1" id="KW-0812">Transmembrane</keyword>
<dbReference type="RefSeq" id="WP_238468727.1">
    <property type="nucleotide sequence ID" value="NZ_JAKLJA010000071.1"/>
</dbReference>
<keyword evidence="1" id="KW-0472">Membrane</keyword>
<dbReference type="Pfam" id="PF13194">
    <property type="entry name" value="DUF4010"/>
    <property type="match status" value="1"/>
</dbReference>
<feature type="transmembrane region" description="Helical" evidence="1">
    <location>
        <begin position="324"/>
        <end position="346"/>
    </location>
</feature>
<feature type="domain" description="DUF4010" evidence="3">
    <location>
        <begin position="177"/>
        <end position="381"/>
    </location>
</feature>
<evidence type="ECO:0000313" key="5">
    <source>
        <dbReference type="Proteomes" id="UP001139308"/>
    </source>
</evidence>
<feature type="transmembrane region" description="Helical" evidence="1">
    <location>
        <begin position="6"/>
        <end position="23"/>
    </location>
</feature>
<feature type="transmembrane region" description="Helical" evidence="1">
    <location>
        <begin position="232"/>
        <end position="255"/>
    </location>
</feature>
<sequence>MFLVNAAYMPFVVALGVGLLVGAERERRKSEGATRAAAGIRTFTVAALLGAIAMRVGGVILAATLTLALTALATAAYLRPHDDPGLTTETSMIATLLLGALAVLDAPLAAALGVLLTIVLAARSPLHRFVTTRLGQDAIIDLLTLAASALIILPMLPSHPVDPYGAINLQTVWRFAVLVMAISAIGHIAQLVFGARIGLPFAGLLGGFVSSVATIAAMGRRAALTPADCPQLAAAAVLSSVATPVQLALVVSVVYEPLLRRLAPALGALAWGLFVAWRAARKPMQEELVVGRAVDLKAALLLAATLMVLMLMGTLLARWLGKTGLLIAAGLGGLVDTHSAAASIAALAAQSLLAQSDAALPIIVALTANSIMKCCVAVAFGKRAFALTLIPGQALILACVWGAWLLAS</sequence>
<dbReference type="AlphaFoldDB" id="A0A9X1UPF3"/>
<dbReference type="InterPro" id="IPR049177">
    <property type="entry name" value="MgtC_SapB_SrpB_YhiD_N"/>
</dbReference>
<feature type="transmembrane region" description="Helical" evidence="1">
    <location>
        <begin position="201"/>
        <end position="220"/>
    </location>
</feature>
<proteinExistence type="predicted"/>
<feature type="transmembrane region" description="Helical" evidence="1">
    <location>
        <begin position="134"/>
        <end position="153"/>
    </location>
</feature>
<dbReference type="PANTHER" id="PTHR39084:SF1">
    <property type="entry name" value="DUF4010 DOMAIN-CONTAINING PROTEIN"/>
    <property type="match status" value="1"/>
</dbReference>
<comment type="caution">
    <text evidence="4">The sequence shown here is derived from an EMBL/GenBank/DDBJ whole genome shotgun (WGS) entry which is preliminary data.</text>
</comment>